<evidence type="ECO:0000259" key="2">
    <source>
        <dbReference type="Pfam" id="PF20231"/>
    </source>
</evidence>
<proteinExistence type="predicted"/>
<feature type="region of interest" description="Disordered" evidence="1">
    <location>
        <begin position="834"/>
        <end position="916"/>
    </location>
</feature>
<name>A0A4Y9YPX3_9APHY</name>
<feature type="region of interest" description="Disordered" evidence="1">
    <location>
        <begin position="1237"/>
        <end position="1259"/>
    </location>
</feature>
<feature type="region of interest" description="Disordered" evidence="1">
    <location>
        <begin position="125"/>
        <end position="181"/>
    </location>
</feature>
<organism evidence="3 4">
    <name type="scientific">Rhodofomes roseus</name>
    <dbReference type="NCBI Taxonomy" id="34475"/>
    <lineage>
        <taxon>Eukaryota</taxon>
        <taxon>Fungi</taxon>
        <taxon>Dikarya</taxon>
        <taxon>Basidiomycota</taxon>
        <taxon>Agaricomycotina</taxon>
        <taxon>Agaricomycetes</taxon>
        <taxon>Polyporales</taxon>
        <taxon>Rhodofomes</taxon>
    </lineage>
</organism>
<dbReference type="STRING" id="34475.A0A4Y9YPX3"/>
<dbReference type="Pfam" id="PF20231">
    <property type="entry name" value="DUF6589"/>
    <property type="match status" value="1"/>
</dbReference>
<evidence type="ECO:0000313" key="4">
    <source>
        <dbReference type="Proteomes" id="UP000298390"/>
    </source>
</evidence>
<comment type="caution">
    <text evidence="3">The sequence shown here is derived from an EMBL/GenBank/DDBJ whole genome shotgun (WGS) entry which is preliminary data.</text>
</comment>
<feature type="compositionally biased region" description="Acidic residues" evidence="1">
    <location>
        <begin position="1176"/>
        <end position="1185"/>
    </location>
</feature>
<sequence length="1259" mass="139978">MPVAAPRSISDIIGRTVAYEADYNIQSHFLHYVDAQFTKRKMHGTPSHDYYFPTYSPPTQGWYTGPFDPTTSITSPPPMYTHGGHGVPPAHELIPPVAPRAAYYPPAEPYIPMMPPVNWQTPPPVYPGFASPSGSQTPRTPTRKRKRTSETENVDDEDGPHSAYPSRSPLTPSKGRNRVKRQKTLTIEEKLELVLTAIIDEAHWTFGEFLYYALRSKDEYGKAVHGTSERHVNCIRHFLQGSPQSKFTPAMLADTMLCHPYGSKQRKDLAHEGQLMYSTTTNWKEIKSVRPALTSWAAQKIFKQLTREADEAVKPENGLHAMQYKKAASSDGGGEPSAHDITWADIGSATVLHVEDILKRHQPLTWAYVLAVAERSPAKPNQPGLESHGNNPKAVLSRKYRPSRVVALHALTSLNFSRTNRANLFPTATGILYFAMSAPVDLIHYGSRLGIMPTYNTIYKYLENFAEEEARVVRAHGSNPATASMLWLDNVQNYHVQRDVRLGERSHLNSGLAATYIEGVDCDVGAFDLAEKHRLLGENKRCDLTVEQLLGFIDSKHRESVGTFHFLRALVDHIPELARYKDEVSALFRTRGRLQQVPVKKSRVHPLASSGKKETITTELKDAMIDFLEQAGQMPTSNKHSPRLILVGGDGLTYEKLVQLKNYLGVHQGDTAVESLDIVEPVLALWHTGWTEACRIFATHWGSLLSRDESTLGHSAIKMGRTTPTNLNKVDYKEGMEIILTVLDARILDCFRVHWDVPDLFAYFTNLANTNRLPSLKSLEEVAEKLYAAYATSRGYERAMHAQSDFDRNTVHEENAAQPPLSLWEQTVPIGRPWVPPTSGVSEESPAQPTVVAGGQQTGTKAAEGRAENDSQASQDELVPLSRQPSASPPSLSSATEPGKPASTTSKASPTAPIATRTPFRGDRVLAQSIAFMRDAVILREFVYATCEGDVGRVYEALKVMLFTFAGSTHSKYTTYLLETITNLELESTPSLRHAILSNLLVNLTGEPGSFQPGDLMQEYFNRLLEAVVQRKGVKYDDHFVRDIISRNLHHFASLLNDLKSGVGLQRRSGRHTAPHLKPEFKILAGIYHDSELHLRRRGREYHGPAQDVDDFRRGYRKLKDGKLKKWITESTFSRSVRVPMNTPAGGPQALPNEDNSGEADDVVMAESQPGGHDVDEGDNSEPEDEHGTRRESHAAQSSRQRGRPSLASACMVNGQLVIETLEVGAAEIDQLLAEEVDDGRSELEGFDKSESELGDNDE</sequence>
<dbReference type="EMBL" id="SEKV01000141">
    <property type="protein sequence ID" value="TFY63099.1"/>
    <property type="molecule type" value="Genomic_DNA"/>
</dbReference>
<dbReference type="Proteomes" id="UP000298390">
    <property type="component" value="Unassembled WGS sequence"/>
</dbReference>
<feature type="domain" description="DUF6589" evidence="2">
    <location>
        <begin position="539"/>
        <end position="1072"/>
    </location>
</feature>
<dbReference type="InterPro" id="IPR046496">
    <property type="entry name" value="DUF6589"/>
</dbReference>
<accession>A0A4Y9YPX3</accession>
<evidence type="ECO:0000313" key="3">
    <source>
        <dbReference type="EMBL" id="TFY63099.1"/>
    </source>
</evidence>
<feature type="compositionally biased region" description="Low complexity" evidence="1">
    <location>
        <begin position="880"/>
        <end position="895"/>
    </location>
</feature>
<feature type="compositionally biased region" description="Basic and acidic residues" evidence="1">
    <location>
        <begin position="1239"/>
        <end position="1252"/>
    </location>
</feature>
<feature type="region of interest" description="Disordered" evidence="1">
    <location>
        <begin position="1138"/>
        <end position="1206"/>
    </location>
</feature>
<dbReference type="AlphaFoldDB" id="A0A4Y9YPX3"/>
<reference evidence="3 4" key="1">
    <citation type="submission" date="2019-01" db="EMBL/GenBank/DDBJ databases">
        <title>Genome sequencing of the rare red list fungi Fomitopsis rosea.</title>
        <authorList>
            <person name="Buettner E."/>
            <person name="Kellner H."/>
        </authorList>
    </citation>
    <scope>NUCLEOTIDE SEQUENCE [LARGE SCALE GENOMIC DNA]</scope>
    <source>
        <strain evidence="3 4">DSM 105464</strain>
    </source>
</reference>
<evidence type="ECO:0000256" key="1">
    <source>
        <dbReference type="SAM" id="MobiDB-lite"/>
    </source>
</evidence>
<protein>
    <recommendedName>
        <fullName evidence="2">DUF6589 domain-containing protein</fullName>
    </recommendedName>
</protein>
<feature type="compositionally biased region" description="Polar residues" evidence="1">
    <location>
        <begin position="839"/>
        <end position="848"/>
    </location>
</feature>
<gene>
    <name evidence="3" type="ORF">EVJ58_g3444</name>
</gene>